<evidence type="ECO:0000256" key="5">
    <source>
        <dbReference type="ARBA" id="ARBA00023136"/>
    </source>
</evidence>
<dbReference type="EMBL" id="DRWN01000022">
    <property type="protein sequence ID" value="HHK68024.1"/>
    <property type="molecule type" value="Genomic_DNA"/>
</dbReference>
<dbReference type="GO" id="GO:0005886">
    <property type="term" value="C:plasma membrane"/>
    <property type="evidence" value="ECO:0007669"/>
    <property type="project" value="UniProtKB-SubCell"/>
</dbReference>
<evidence type="ECO:0000256" key="4">
    <source>
        <dbReference type="ARBA" id="ARBA00022989"/>
    </source>
</evidence>
<keyword evidence="5 6" id="KW-0472">Membrane</keyword>
<dbReference type="GO" id="GO:0015658">
    <property type="term" value="F:branched-chain amino acid transmembrane transporter activity"/>
    <property type="evidence" value="ECO:0007669"/>
    <property type="project" value="InterPro"/>
</dbReference>
<comment type="caution">
    <text evidence="7">The sequence shown here is derived from an EMBL/GenBank/DDBJ whole genome shotgun (WGS) entry which is preliminary data.</text>
</comment>
<feature type="transmembrane region" description="Helical" evidence="6">
    <location>
        <begin position="7"/>
        <end position="26"/>
    </location>
</feature>
<gene>
    <name evidence="7" type="ORF">ENM11_02565</name>
</gene>
<evidence type="ECO:0000313" key="7">
    <source>
        <dbReference type="EMBL" id="HHK68024.1"/>
    </source>
</evidence>
<sequence>MGDIRGTLGRHIPLLFILAVTGIVGFTGDRFIIYLASLFMIFSVFATSYNIVFGYLKHVSFGHSLFYAAGAYGVALLTTKLVPDMMLGILSGIALATLLAVAVGALTLRHSSIYFAMLTLAFAMLFYSLLLKWRNFTGGSDGISGIPRSSFLFTLSSIENYYPLLFVFFLASMILLNWVDVSRFGLLLKALGDNEDRFKFTGLSVYRYKLSGFMVSGFFSGLAGSLYALLLRAVTPDIAYWTTAAEPLIMTLLGGAQYFLGPSVGAFIFVIITTLTARVAEYWQLFMGVVLVALLLGARGGVLDLVERLWGRKF</sequence>
<protein>
    <submittedName>
        <fullName evidence="7">Branched-chain amino acid ABC transporter permease</fullName>
    </submittedName>
</protein>
<dbReference type="Pfam" id="PF02653">
    <property type="entry name" value="BPD_transp_2"/>
    <property type="match status" value="1"/>
</dbReference>
<dbReference type="PANTHER" id="PTHR30482">
    <property type="entry name" value="HIGH-AFFINITY BRANCHED-CHAIN AMINO ACID TRANSPORT SYSTEM PERMEASE"/>
    <property type="match status" value="1"/>
</dbReference>
<feature type="transmembrane region" description="Helical" evidence="6">
    <location>
        <begin position="255"/>
        <end position="275"/>
    </location>
</feature>
<feature type="transmembrane region" description="Helical" evidence="6">
    <location>
        <begin position="64"/>
        <end position="82"/>
    </location>
</feature>
<feature type="transmembrane region" description="Helical" evidence="6">
    <location>
        <begin position="282"/>
        <end position="302"/>
    </location>
</feature>
<keyword evidence="3 6" id="KW-0812">Transmembrane</keyword>
<comment type="subcellular location">
    <subcellularLocation>
        <location evidence="1">Cell membrane</location>
        <topology evidence="1">Multi-pass membrane protein</topology>
    </subcellularLocation>
</comment>
<evidence type="ECO:0000256" key="2">
    <source>
        <dbReference type="ARBA" id="ARBA00022475"/>
    </source>
</evidence>
<keyword evidence="4 6" id="KW-1133">Transmembrane helix</keyword>
<keyword evidence="2" id="KW-1003">Cell membrane</keyword>
<organism evidence="7">
    <name type="scientific">Caldiarchaeum subterraneum</name>
    <dbReference type="NCBI Taxonomy" id="311458"/>
    <lineage>
        <taxon>Archaea</taxon>
        <taxon>Nitrososphaerota</taxon>
        <taxon>Candidatus Caldarchaeales</taxon>
        <taxon>Candidatus Caldarchaeaceae</taxon>
        <taxon>Candidatus Caldarchaeum</taxon>
    </lineage>
</organism>
<evidence type="ECO:0000256" key="1">
    <source>
        <dbReference type="ARBA" id="ARBA00004651"/>
    </source>
</evidence>
<dbReference type="InterPro" id="IPR001851">
    <property type="entry name" value="ABC_transp_permease"/>
</dbReference>
<dbReference type="InterPro" id="IPR043428">
    <property type="entry name" value="LivM-like"/>
</dbReference>
<dbReference type="PANTHER" id="PTHR30482:SF17">
    <property type="entry name" value="ABC TRANSPORTER ATP-BINDING PROTEIN"/>
    <property type="match status" value="1"/>
</dbReference>
<reference evidence="7" key="1">
    <citation type="journal article" date="2020" name="mSystems">
        <title>Genome- and Community-Level Interaction Insights into Carbon Utilization and Element Cycling Functions of Hydrothermarchaeota in Hydrothermal Sediment.</title>
        <authorList>
            <person name="Zhou Z."/>
            <person name="Liu Y."/>
            <person name="Xu W."/>
            <person name="Pan J."/>
            <person name="Luo Z.H."/>
            <person name="Li M."/>
        </authorList>
    </citation>
    <scope>NUCLEOTIDE SEQUENCE [LARGE SCALE GENOMIC DNA]</scope>
    <source>
        <strain evidence="7">SpSt-1056</strain>
    </source>
</reference>
<feature type="transmembrane region" description="Helical" evidence="6">
    <location>
        <begin position="113"/>
        <end position="131"/>
    </location>
</feature>
<accession>A0A7C5LA45</accession>
<proteinExistence type="predicted"/>
<feature type="transmembrane region" description="Helical" evidence="6">
    <location>
        <begin position="213"/>
        <end position="235"/>
    </location>
</feature>
<feature type="transmembrane region" description="Helical" evidence="6">
    <location>
        <begin position="32"/>
        <end position="52"/>
    </location>
</feature>
<feature type="transmembrane region" description="Helical" evidence="6">
    <location>
        <begin position="88"/>
        <end position="106"/>
    </location>
</feature>
<name>A0A7C5LA45_CALS0</name>
<evidence type="ECO:0000256" key="6">
    <source>
        <dbReference type="SAM" id="Phobius"/>
    </source>
</evidence>
<dbReference type="AlphaFoldDB" id="A0A7C5LA45"/>
<evidence type="ECO:0000256" key="3">
    <source>
        <dbReference type="ARBA" id="ARBA00022692"/>
    </source>
</evidence>
<feature type="transmembrane region" description="Helical" evidence="6">
    <location>
        <begin position="161"/>
        <end position="179"/>
    </location>
</feature>
<dbReference type="CDD" id="cd06581">
    <property type="entry name" value="TM_PBP1_LivM_like"/>
    <property type="match status" value="1"/>
</dbReference>